<keyword evidence="2" id="KW-1185">Reference proteome</keyword>
<gene>
    <name evidence="1" type="ORF">GCM10009096_13400</name>
</gene>
<accession>A0ABN1ACX0</accession>
<protein>
    <recommendedName>
        <fullName evidence="3">Tetratricopeptide repeat protein</fullName>
    </recommendedName>
</protein>
<name>A0ABN1ACX0_9SPHN</name>
<proteinExistence type="predicted"/>
<dbReference type="Gene3D" id="2.60.120.620">
    <property type="entry name" value="q2cbj1_9rhob like domain"/>
    <property type="match status" value="1"/>
</dbReference>
<organism evidence="1 2">
    <name type="scientific">Parasphingorhabdus litoris</name>
    <dbReference type="NCBI Taxonomy" id="394733"/>
    <lineage>
        <taxon>Bacteria</taxon>
        <taxon>Pseudomonadati</taxon>
        <taxon>Pseudomonadota</taxon>
        <taxon>Alphaproteobacteria</taxon>
        <taxon>Sphingomonadales</taxon>
        <taxon>Sphingomonadaceae</taxon>
        <taxon>Parasphingorhabdus</taxon>
    </lineage>
</organism>
<dbReference type="Pfam" id="PF13759">
    <property type="entry name" value="2OG-FeII_Oxy_5"/>
    <property type="match status" value="1"/>
</dbReference>
<comment type="caution">
    <text evidence="1">The sequence shown here is derived from an EMBL/GenBank/DDBJ whole genome shotgun (WGS) entry which is preliminary data.</text>
</comment>
<dbReference type="Proteomes" id="UP001500713">
    <property type="component" value="Unassembled WGS sequence"/>
</dbReference>
<evidence type="ECO:0000313" key="2">
    <source>
        <dbReference type="Proteomes" id="UP001500713"/>
    </source>
</evidence>
<sequence length="427" mass="48237">MSYSKADQILRDDAIAAYQSGRHDALHLLKEARSRLPFDGGLLISEAGALLADNDPKALHQLTAVLDQAPDWVDGQSALARYRFEYSDPDYLNQLEKALAVLPYKSALWRLYMQFLTDGNEPLRAADIARMLRQKGAPANDLALLEARYAGLAGHHDRADRLFQQLPNDWPAKILDEARHRLRQADGEAADHLLSIPRKREPDSVVIWALTEICWRLMEDPRHSWLLPEKLLPIQIDLRLDSKELETLTKLLPNFHYSRSRPLNQSVRSGTQTRGNLFLRQDTEILKLKKLFLSAIRGYQSAWPEIDPEHPTLRYRNTEIGLVAGWSILVGPLGHHVSHVHDGGLISSACHIAVPEPNGDNLEQGILELGRPPKDIPLDLMPLRQFTAKVGHLVLFPSFLYHGTRPIEHGERLTIAFDAAADRDIHI</sequence>
<evidence type="ECO:0008006" key="3">
    <source>
        <dbReference type="Google" id="ProtNLM"/>
    </source>
</evidence>
<evidence type="ECO:0000313" key="1">
    <source>
        <dbReference type="EMBL" id="GAA0473414.1"/>
    </source>
</evidence>
<reference evidence="1 2" key="1">
    <citation type="journal article" date="2019" name="Int. J. Syst. Evol. Microbiol.">
        <title>The Global Catalogue of Microorganisms (GCM) 10K type strain sequencing project: providing services to taxonomists for standard genome sequencing and annotation.</title>
        <authorList>
            <consortium name="The Broad Institute Genomics Platform"/>
            <consortium name="The Broad Institute Genome Sequencing Center for Infectious Disease"/>
            <person name="Wu L."/>
            <person name="Ma J."/>
        </authorList>
    </citation>
    <scope>NUCLEOTIDE SEQUENCE [LARGE SCALE GENOMIC DNA]</scope>
    <source>
        <strain evidence="1 2">JCM 14162</strain>
    </source>
</reference>
<dbReference type="EMBL" id="BAAAEM010000002">
    <property type="protein sequence ID" value="GAA0473414.1"/>
    <property type="molecule type" value="Genomic_DNA"/>
</dbReference>
<dbReference type="InterPro" id="IPR012668">
    <property type="entry name" value="CHP02466"/>
</dbReference>
<dbReference type="RefSeq" id="WP_229956130.1">
    <property type="nucleotide sequence ID" value="NZ_BAAAEM010000002.1"/>
</dbReference>